<comment type="caution">
    <text evidence="1">The sequence shown here is derived from an EMBL/GenBank/DDBJ whole genome shotgun (WGS) entry which is preliminary data.</text>
</comment>
<sequence length="181" mass="21179">MDYSKFVGAVLENNEPVINEQVKVITAVLIKFLTVRLDAPIEDAKDCAQSTLLIAIEKIRNNELDNPDVVINYLFTTSKHEYFKVISKKREVNYDDLPSHYYDKPDQLNRLVDSEKMSILKRCIEALKADYKKYIEYWFQNPDFETSVVADHFGISVNNAWTKKHRVINVLKECFEKKIQI</sequence>
<evidence type="ECO:0000313" key="2">
    <source>
        <dbReference type="Proteomes" id="UP001597460"/>
    </source>
</evidence>
<organism evidence="1 2">
    <name type="scientific">Gracilimonas halophila</name>
    <dbReference type="NCBI Taxonomy" id="1834464"/>
    <lineage>
        <taxon>Bacteria</taxon>
        <taxon>Pseudomonadati</taxon>
        <taxon>Balneolota</taxon>
        <taxon>Balneolia</taxon>
        <taxon>Balneolales</taxon>
        <taxon>Balneolaceae</taxon>
        <taxon>Gracilimonas</taxon>
    </lineage>
</organism>
<protein>
    <submittedName>
        <fullName evidence="1">RNA polymerase sigma factor</fullName>
    </submittedName>
</protein>
<reference evidence="2" key="1">
    <citation type="journal article" date="2019" name="Int. J. Syst. Evol. Microbiol.">
        <title>The Global Catalogue of Microorganisms (GCM) 10K type strain sequencing project: providing services to taxonomists for standard genome sequencing and annotation.</title>
        <authorList>
            <consortium name="The Broad Institute Genomics Platform"/>
            <consortium name="The Broad Institute Genome Sequencing Center for Infectious Disease"/>
            <person name="Wu L."/>
            <person name="Ma J."/>
        </authorList>
    </citation>
    <scope>NUCLEOTIDE SEQUENCE [LARGE SCALE GENOMIC DNA]</scope>
    <source>
        <strain evidence="2">KCTC 52042</strain>
    </source>
</reference>
<accession>A0ABW5JHB8</accession>
<dbReference type="Proteomes" id="UP001597460">
    <property type="component" value="Unassembled WGS sequence"/>
</dbReference>
<proteinExistence type="predicted"/>
<dbReference type="EMBL" id="JBHULI010000002">
    <property type="protein sequence ID" value="MFD2531115.1"/>
    <property type="molecule type" value="Genomic_DNA"/>
</dbReference>
<gene>
    <name evidence="1" type="ORF">ACFSVN_01500</name>
</gene>
<dbReference type="SUPFAM" id="SSF88659">
    <property type="entry name" value="Sigma3 and sigma4 domains of RNA polymerase sigma factors"/>
    <property type="match status" value="1"/>
</dbReference>
<dbReference type="InterPro" id="IPR013324">
    <property type="entry name" value="RNA_pol_sigma_r3/r4-like"/>
</dbReference>
<dbReference type="RefSeq" id="WP_390297546.1">
    <property type="nucleotide sequence ID" value="NZ_JBHULI010000002.1"/>
</dbReference>
<evidence type="ECO:0000313" key="1">
    <source>
        <dbReference type="EMBL" id="MFD2531115.1"/>
    </source>
</evidence>
<name>A0ABW5JHB8_9BACT</name>
<keyword evidence="2" id="KW-1185">Reference proteome</keyword>